<evidence type="ECO:0000259" key="2">
    <source>
        <dbReference type="Pfam" id="PF03330"/>
    </source>
</evidence>
<feature type="chain" id="PRO_5046433118" evidence="1">
    <location>
        <begin position="27"/>
        <end position="142"/>
    </location>
</feature>
<dbReference type="CDD" id="cd22268">
    <property type="entry name" value="DPBB_RlpA-like"/>
    <property type="match status" value="1"/>
</dbReference>
<dbReference type="RefSeq" id="WP_318600276.1">
    <property type="nucleotide sequence ID" value="NZ_JAWSTH010000104.1"/>
</dbReference>
<reference evidence="4" key="1">
    <citation type="submission" date="2023-07" db="EMBL/GenBank/DDBJ databases">
        <title>Conexibacter stalactiti sp. nov., isolated from stalactites in a lava cave and emended description of the genus Conexibacter.</title>
        <authorList>
            <person name="Lee S.D."/>
        </authorList>
    </citation>
    <scope>NUCLEOTIDE SEQUENCE [LARGE SCALE GENOMIC DNA]</scope>
    <source>
        <strain evidence="4">KCTC 39840</strain>
    </source>
</reference>
<evidence type="ECO:0000313" key="4">
    <source>
        <dbReference type="Proteomes" id="UP001284601"/>
    </source>
</evidence>
<dbReference type="EMBL" id="JAWSTH010000104">
    <property type="protein sequence ID" value="MDW5597805.1"/>
    <property type="molecule type" value="Genomic_DNA"/>
</dbReference>
<keyword evidence="1" id="KW-0732">Signal</keyword>
<name>A0ABU4HWV2_9ACTN</name>
<keyword evidence="4" id="KW-1185">Reference proteome</keyword>
<dbReference type="InterPro" id="IPR009009">
    <property type="entry name" value="RlpA-like_DPBB"/>
</dbReference>
<sequence length="142" mass="14811">MSPAALLRRRVLAALLLSGLAGVGFAAGLSAARGEPAGAAPEFVQDALTPREAGWRQAVASRFDDYGEELACGGVLARDQLGVASRTLPCGTSVTIAYRGRAVTVPVIDRGPYVEGRTWDLTGATAEALGFPGLATVTWRRR</sequence>
<evidence type="ECO:0000256" key="1">
    <source>
        <dbReference type="SAM" id="SignalP"/>
    </source>
</evidence>
<accession>A0ABU4HWV2</accession>
<dbReference type="Pfam" id="PF03330">
    <property type="entry name" value="DPBB_1"/>
    <property type="match status" value="1"/>
</dbReference>
<evidence type="ECO:0000313" key="3">
    <source>
        <dbReference type="EMBL" id="MDW5597805.1"/>
    </source>
</evidence>
<feature type="signal peptide" evidence="1">
    <location>
        <begin position="1"/>
        <end position="26"/>
    </location>
</feature>
<organism evidence="3 4">
    <name type="scientific">Conexibacter stalactiti</name>
    <dbReference type="NCBI Taxonomy" id="1940611"/>
    <lineage>
        <taxon>Bacteria</taxon>
        <taxon>Bacillati</taxon>
        <taxon>Actinomycetota</taxon>
        <taxon>Thermoleophilia</taxon>
        <taxon>Solirubrobacterales</taxon>
        <taxon>Conexibacteraceae</taxon>
        <taxon>Conexibacter</taxon>
    </lineage>
</organism>
<proteinExistence type="predicted"/>
<gene>
    <name evidence="3" type="ORF">R7226_25860</name>
</gene>
<feature type="domain" description="RlpA-like protein double-psi beta-barrel" evidence="2">
    <location>
        <begin position="66"/>
        <end position="133"/>
    </location>
</feature>
<dbReference type="InterPro" id="IPR036908">
    <property type="entry name" value="RlpA-like_sf"/>
</dbReference>
<reference evidence="3 4" key="2">
    <citation type="submission" date="2023-10" db="EMBL/GenBank/DDBJ databases">
        <authorList>
            <person name="Han X.F."/>
        </authorList>
    </citation>
    <scope>NUCLEOTIDE SEQUENCE [LARGE SCALE GENOMIC DNA]</scope>
    <source>
        <strain evidence="3 4">KCTC 39840</strain>
    </source>
</reference>
<dbReference type="SUPFAM" id="SSF50685">
    <property type="entry name" value="Barwin-like endoglucanases"/>
    <property type="match status" value="1"/>
</dbReference>
<comment type="caution">
    <text evidence="3">The sequence shown here is derived from an EMBL/GenBank/DDBJ whole genome shotgun (WGS) entry which is preliminary data.</text>
</comment>
<dbReference type="Gene3D" id="2.40.40.10">
    <property type="entry name" value="RlpA-like domain"/>
    <property type="match status" value="1"/>
</dbReference>
<dbReference type="Proteomes" id="UP001284601">
    <property type="component" value="Unassembled WGS sequence"/>
</dbReference>
<protein>
    <submittedName>
        <fullName evidence="3">Septal ring lytic transglycosylase RlpA family protein</fullName>
    </submittedName>
</protein>